<evidence type="ECO:0000313" key="2">
    <source>
        <dbReference type="Proteomes" id="UP000823941"/>
    </source>
</evidence>
<organism evidence="1 2">
    <name type="scientific">Plutella xylostella</name>
    <name type="common">Diamondback moth</name>
    <name type="synonym">Plutella maculipennis</name>
    <dbReference type="NCBI Taxonomy" id="51655"/>
    <lineage>
        <taxon>Eukaryota</taxon>
        <taxon>Metazoa</taxon>
        <taxon>Ecdysozoa</taxon>
        <taxon>Arthropoda</taxon>
        <taxon>Hexapoda</taxon>
        <taxon>Insecta</taxon>
        <taxon>Pterygota</taxon>
        <taxon>Neoptera</taxon>
        <taxon>Endopterygota</taxon>
        <taxon>Lepidoptera</taxon>
        <taxon>Glossata</taxon>
        <taxon>Ditrysia</taxon>
        <taxon>Yponomeutoidea</taxon>
        <taxon>Plutellidae</taxon>
        <taxon>Plutella</taxon>
    </lineage>
</organism>
<evidence type="ECO:0000313" key="1">
    <source>
        <dbReference type="EMBL" id="KAG7308368.1"/>
    </source>
</evidence>
<dbReference type="Proteomes" id="UP000823941">
    <property type="component" value="Chromosome 8"/>
</dbReference>
<comment type="caution">
    <text evidence="1">The sequence shown here is derived from an EMBL/GenBank/DDBJ whole genome shotgun (WGS) entry which is preliminary data.</text>
</comment>
<keyword evidence="2" id="KW-1185">Reference proteome</keyword>
<protein>
    <submittedName>
        <fullName evidence="1">Uncharacterized protein</fullName>
    </submittedName>
</protein>
<reference evidence="1 2" key="1">
    <citation type="submission" date="2021-06" db="EMBL/GenBank/DDBJ databases">
        <title>A haploid diamondback moth (Plutella xylostella L.) genome assembly resolves 31 chromosomes and identifies a diamide resistance mutation.</title>
        <authorList>
            <person name="Ward C.M."/>
            <person name="Perry K.D."/>
            <person name="Baker G."/>
            <person name="Powis K."/>
            <person name="Heckel D.G."/>
            <person name="Baxter S.W."/>
        </authorList>
    </citation>
    <scope>NUCLEOTIDE SEQUENCE [LARGE SCALE GENOMIC DNA]</scope>
    <source>
        <strain evidence="1 2">LV</strain>
        <tissue evidence="1">Single pupa</tissue>
    </source>
</reference>
<name>A0ABQ7QTL1_PLUXY</name>
<proteinExistence type="predicted"/>
<dbReference type="PANTHER" id="PTHR33332">
    <property type="entry name" value="REVERSE TRANSCRIPTASE DOMAIN-CONTAINING PROTEIN"/>
    <property type="match status" value="1"/>
</dbReference>
<sequence length="224" mass="26032">MLINGKLTYDGTEIRFVNTVKNLGVIMDSTLSWLPQVEAVSKKMFASFHSLKRMQFFLPHHTKITLAQSLLLPILDYADVSYLDLTEELLSKLERLQNLCIRFIFGLRKYDHISEYRAQLKWLPIRLRRNTHILTVLYNVLNNPAAPHYLRCKFTYLCSHGRALRSQENKMLSVPSHNSATYSNSFAIKAVNLWNALPMDVRLSSSPNAFKNNLKKYYFTTLGW</sequence>
<gene>
    <name evidence="1" type="ORF">JYU34_005566</name>
</gene>
<dbReference type="EMBL" id="JAHIBW010000008">
    <property type="protein sequence ID" value="KAG7308368.1"/>
    <property type="molecule type" value="Genomic_DNA"/>
</dbReference>
<accession>A0ABQ7QTL1</accession>